<comment type="caution">
    <text evidence="3">The sequence shown here is derived from an EMBL/GenBank/DDBJ whole genome shotgun (WGS) entry which is preliminary data.</text>
</comment>
<evidence type="ECO:0000313" key="3">
    <source>
        <dbReference type="EMBL" id="KAJ6264675.1"/>
    </source>
</evidence>
<feature type="compositionally biased region" description="Low complexity" evidence="1">
    <location>
        <begin position="162"/>
        <end position="178"/>
    </location>
</feature>
<protein>
    <recommendedName>
        <fullName evidence="2">F-box domain-containing protein</fullName>
    </recommendedName>
</protein>
<dbReference type="PRINTS" id="PR01217">
    <property type="entry name" value="PRICHEXTENSN"/>
</dbReference>
<evidence type="ECO:0000256" key="1">
    <source>
        <dbReference type="SAM" id="MobiDB-lite"/>
    </source>
</evidence>
<dbReference type="SMART" id="SM00256">
    <property type="entry name" value="FBOX"/>
    <property type="match status" value="1"/>
</dbReference>
<sequence>MATTTTAIEQPGPLLQWPQYEKPSSCCSPPSPPPSDLESQPESAIISPSRTSSATVTVVSAQTSTSTLTATLNSRSTSPDAGHAAAAAPMPPAVDINIKTKTNNNINNALPQLPPPSSSSQPPPSVISSPSSSPSTSLLPPPPPPPLQPSPPPSSASPSPPSSSQLSSTSTLTYLAPPSETPKMKPSNSKKKPRSLRGVFSRLSNKILSVGRKKDTLTDLTKQQEPRPSLRRFSLQPDRLLPHRDSVVGASGLRRSWLFDKRAPPNLSLDSLPKERPSKGTLFFALPVELQLEIVTKLIYSDIIALRKTSRAFNSLIVTNEHEIARRQIDVFVEARYIALYPPDCLTKPSFAYLSRLATKSIAASELSRALVTQLYDDFRDKYFEPHPLEAKPLIIRYMTERLRFSIMIIQHFLEQFAERKLRVDRANGYPSRTDDISLQEAIMEKYYTTDQLVEASDFYRLTLYLLWQNVSMAGSHERVRRVWALLTDTIPAVQDLTKFMLVGGIGELRNVYRKHKPATRRKAIARFAARYKNEQARSTKLGAALLPRVSPLSRNIKRYSKLTISPNIFHLWIHPAQNVLFRKDLIEGLNQFRCIDEIVGLLLDGWEEWAYGDGDLDEEGDSGSDGDDEDGEEEEEPSRPSSAMSSEPELIPRDDLNDGVTSVQGVV</sequence>
<feature type="compositionally biased region" description="Low complexity" evidence="1">
    <location>
        <begin position="49"/>
        <end position="88"/>
    </location>
</feature>
<evidence type="ECO:0000259" key="2">
    <source>
        <dbReference type="PROSITE" id="PS50181"/>
    </source>
</evidence>
<dbReference type="PROSITE" id="PS50181">
    <property type="entry name" value="FBOX"/>
    <property type="match status" value="1"/>
</dbReference>
<gene>
    <name evidence="3" type="ORF">Dda_0824</name>
</gene>
<feature type="domain" description="F-box" evidence="2">
    <location>
        <begin position="280"/>
        <end position="328"/>
    </location>
</feature>
<dbReference type="Pfam" id="PF00646">
    <property type="entry name" value="F-box"/>
    <property type="match status" value="1"/>
</dbReference>
<dbReference type="Proteomes" id="UP001221413">
    <property type="component" value="Unassembled WGS sequence"/>
</dbReference>
<feature type="compositionally biased region" description="Low complexity" evidence="1">
    <location>
        <begin position="126"/>
        <end position="138"/>
    </location>
</feature>
<feature type="region of interest" description="Disordered" evidence="1">
    <location>
        <begin position="1"/>
        <end position="89"/>
    </location>
</feature>
<feature type="compositionally biased region" description="Acidic residues" evidence="1">
    <location>
        <begin position="615"/>
        <end position="637"/>
    </location>
</feature>
<evidence type="ECO:0000313" key="4">
    <source>
        <dbReference type="Proteomes" id="UP001221413"/>
    </source>
</evidence>
<feature type="region of interest" description="Disordered" evidence="1">
    <location>
        <begin position="104"/>
        <end position="200"/>
    </location>
</feature>
<dbReference type="AlphaFoldDB" id="A0AAD6J723"/>
<keyword evidence="4" id="KW-1185">Reference proteome</keyword>
<proteinExistence type="predicted"/>
<organism evidence="3 4">
    <name type="scientific">Drechslerella dactyloides</name>
    <name type="common">Nematode-trapping fungus</name>
    <name type="synonym">Arthrobotrys dactyloides</name>
    <dbReference type="NCBI Taxonomy" id="74499"/>
    <lineage>
        <taxon>Eukaryota</taxon>
        <taxon>Fungi</taxon>
        <taxon>Dikarya</taxon>
        <taxon>Ascomycota</taxon>
        <taxon>Pezizomycotina</taxon>
        <taxon>Orbiliomycetes</taxon>
        <taxon>Orbiliales</taxon>
        <taxon>Orbiliaceae</taxon>
        <taxon>Drechslerella</taxon>
    </lineage>
</organism>
<feature type="compositionally biased region" description="Pro residues" evidence="1">
    <location>
        <begin position="139"/>
        <end position="161"/>
    </location>
</feature>
<accession>A0AAD6J723</accession>
<reference evidence="3" key="1">
    <citation type="submission" date="2023-01" db="EMBL/GenBank/DDBJ databases">
        <title>The chitinases involved in constricting ring structure development in the nematode-trapping fungus Drechslerella dactyloides.</title>
        <authorList>
            <person name="Wang R."/>
            <person name="Zhang L."/>
            <person name="Tang P."/>
            <person name="Li S."/>
            <person name="Liang L."/>
        </authorList>
    </citation>
    <scope>NUCLEOTIDE SEQUENCE</scope>
    <source>
        <strain evidence="3">YMF1.00031</strain>
    </source>
</reference>
<feature type="region of interest" description="Disordered" evidence="1">
    <location>
        <begin position="615"/>
        <end position="668"/>
    </location>
</feature>
<feature type="compositionally biased region" description="Polar residues" evidence="1">
    <location>
        <begin position="37"/>
        <end position="48"/>
    </location>
</feature>
<dbReference type="CDD" id="cd09917">
    <property type="entry name" value="F-box_SF"/>
    <property type="match status" value="1"/>
</dbReference>
<feature type="compositionally biased region" description="Pro residues" evidence="1">
    <location>
        <begin position="112"/>
        <end position="125"/>
    </location>
</feature>
<name>A0AAD6J723_DREDA</name>
<dbReference type="EMBL" id="JAQGDS010000001">
    <property type="protein sequence ID" value="KAJ6264675.1"/>
    <property type="molecule type" value="Genomic_DNA"/>
</dbReference>
<feature type="compositionally biased region" description="Low complexity" evidence="1">
    <location>
        <begin position="640"/>
        <end position="650"/>
    </location>
</feature>
<dbReference type="InterPro" id="IPR001810">
    <property type="entry name" value="F-box_dom"/>
</dbReference>